<comment type="catalytic activity">
    <reaction evidence="8">
        <text>L-seryl-[protein] + ATP = O-phospho-L-seryl-[protein] + ADP + H(+)</text>
        <dbReference type="Rhea" id="RHEA:17989"/>
        <dbReference type="Rhea" id="RHEA-COMP:9863"/>
        <dbReference type="Rhea" id="RHEA-COMP:11604"/>
        <dbReference type="ChEBI" id="CHEBI:15378"/>
        <dbReference type="ChEBI" id="CHEBI:29999"/>
        <dbReference type="ChEBI" id="CHEBI:30616"/>
        <dbReference type="ChEBI" id="CHEBI:83421"/>
        <dbReference type="ChEBI" id="CHEBI:456216"/>
        <dbReference type="EC" id="2.7.11.1"/>
    </reaction>
</comment>
<dbReference type="GO" id="GO:0007095">
    <property type="term" value="P:mitotic G2 DNA damage checkpoint signaling"/>
    <property type="evidence" value="ECO:0007669"/>
    <property type="project" value="TreeGrafter"/>
</dbReference>
<dbReference type="PANTHER" id="PTHR43895">
    <property type="entry name" value="CALCIUM/CALMODULIN-DEPENDENT PROTEIN KINASE KINASE-RELATED"/>
    <property type="match status" value="1"/>
</dbReference>
<dbReference type="OrthoDB" id="539158at2759"/>
<dbReference type="GO" id="GO:0005737">
    <property type="term" value="C:cytoplasm"/>
    <property type="evidence" value="ECO:0007669"/>
    <property type="project" value="TreeGrafter"/>
</dbReference>
<evidence type="ECO:0000256" key="4">
    <source>
        <dbReference type="ARBA" id="ARBA00022741"/>
    </source>
</evidence>
<reference evidence="13" key="1">
    <citation type="journal article" date="2014" name="Proc. Natl. Acad. Sci. U.S.A.">
        <title>Extensive sampling of basidiomycete genomes demonstrates inadequacy of the white-rot/brown-rot paradigm for wood decay fungi.</title>
        <authorList>
            <person name="Riley R."/>
            <person name="Salamov A.A."/>
            <person name="Brown D.W."/>
            <person name="Nagy L.G."/>
            <person name="Floudas D."/>
            <person name="Held B.W."/>
            <person name="Levasseur A."/>
            <person name="Lombard V."/>
            <person name="Morin E."/>
            <person name="Otillar R."/>
            <person name="Lindquist E.A."/>
            <person name="Sun H."/>
            <person name="LaButti K.M."/>
            <person name="Schmutz J."/>
            <person name="Jabbour D."/>
            <person name="Luo H."/>
            <person name="Baker S.E."/>
            <person name="Pisabarro A.G."/>
            <person name="Walton J.D."/>
            <person name="Blanchette R.A."/>
            <person name="Henrissat B."/>
            <person name="Martin F."/>
            <person name="Cullen D."/>
            <person name="Hibbett D.S."/>
            <person name="Grigoriev I.V."/>
        </authorList>
    </citation>
    <scope>NUCLEOTIDE SEQUENCE [LARGE SCALE GENOMIC DNA]</scope>
    <source>
        <strain evidence="13">FD-172 SS1</strain>
    </source>
</reference>
<dbReference type="GO" id="GO:0005524">
    <property type="term" value="F:ATP binding"/>
    <property type="evidence" value="ECO:0007669"/>
    <property type="project" value="UniProtKB-UniRule"/>
</dbReference>
<keyword evidence="6 9" id="KW-0067">ATP-binding</keyword>
<dbReference type="FunCoup" id="A0A067MP03">
    <property type="interactions" value="441"/>
</dbReference>
<dbReference type="Proteomes" id="UP000027195">
    <property type="component" value="Unassembled WGS sequence"/>
</dbReference>
<dbReference type="STRING" id="930990.A0A067MP03"/>
<organism evidence="12 13">
    <name type="scientific">Botryobasidium botryosum (strain FD-172 SS1)</name>
    <dbReference type="NCBI Taxonomy" id="930990"/>
    <lineage>
        <taxon>Eukaryota</taxon>
        <taxon>Fungi</taxon>
        <taxon>Dikarya</taxon>
        <taxon>Basidiomycota</taxon>
        <taxon>Agaricomycotina</taxon>
        <taxon>Agaricomycetes</taxon>
        <taxon>Cantharellales</taxon>
        <taxon>Botryobasidiaceae</taxon>
        <taxon>Botryobasidium</taxon>
    </lineage>
</organism>
<accession>A0A067MP03</accession>
<evidence type="ECO:0000313" key="13">
    <source>
        <dbReference type="Proteomes" id="UP000027195"/>
    </source>
</evidence>
<dbReference type="InterPro" id="IPR000719">
    <property type="entry name" value="Prot_kinase_dom"/>
</dbReference>
<keyword evidence="4 9" id="KW-0547">Nucleotide-binding</keyword>
<dbReference type="InParanoid" id="A0A067MP03"/>
<keyword evidence="13" id="KW-1185">Reference proteome</keyword>
<gene>
    <name evidence="12" type="ORF">BOTBODRAFT_29660</name>
</gene>
<dbReference type="GO" id="GO:0035861">
    <property type="term" value="C:site of double-strand break"/>
    <property type="evidence" value="ECO:0007669"/>
    <property type="project" value="TreeGrafter"/>
</dbReference>
<dbReference type="EC" id="2.7.11.1" evidence="1"/>
<evidence type="ECO:0000256" key="10">
    <source>
        <dbReference type="RuleBase" id="RU000304"/>
    </source>
</evidence>
<keyword evidence="2 10" id="KW-0723">Serine/threonine-protein kinase</keyword>
<dbReference type="HOGENOM" id="CLU_000288_59_8_1"/>
<evidence type="ECO:0000256" key="1">
    <source>
        <dbReference type="ARBA" id="ARBA00012513"/>
    </source>
</evidence>
<dbReference type="FunFam" id="1.10.510.10:FF:000571">
    <property type="entry name" value="Maternal embryonic leucine zipper kinase"/>
    <property type="match status" value="1"/>
</dbReference>
<dbReference type="AlphaFoldDB" id="A0A067MP03"/>
<evidence type="ECO:0000256" key="6">
    <source>
        <dbReference type="ARBA" id="ARBA00022840"/>
    </source>
</evidence>
<evidence type="ECO:0000259" key="11">
    <source>
        <dbReference type="PROSITE" id="PS50011"/>
    </source>
</evidence>
<dbReference type="GO" id="GO:0005634">
    <property type="term" value="C:nucleus"/>
    <property type="evidence" value="ECO:0007669"/>
    <property type="project" value="TreeGrafter"/>
</dbReference>
<comment type="catalytic activity">
    <reaction evidence="7">
        <text>L-threonyl-[protein] + ATP = O-phospho-L-threonyl-[protein] + ADP + H(+)</text>
        <dbReference type="Rhea" id="RHEA:46608"/>
        <dbReference type="Rhea" id="RHEA-COMP:11060"/>
        <dbReference type="Rhea" id="RHEA-COMP:11605"/>
        <dbReference type="ChEBI" id="CHEBI:15378"/>
        <dbReference type="ChEBI" id="CHEBI:30013"/>
        <dbReference type="ChEBI" id="CHEBI:30616"/>
        <dbReference type="ChEBI" id="CHEBI:61977"/>
        <dbReference type="ChEBI" id="CHEBI:456216"/>
        <dbReference type="EC" id="2.7.11.1"/>
    </reaction>
</comment>
<proteinExistence type="inferred from homology"/>
<dbReference type="InterPro" id="IPR017441">
    <property type="entry name" value="Protein_kinase_ATP_BS"/>
</dbReference>
<dbReference type="InterPro" id="IPR008271">
    <property type="entry name" value="Ser/Thr_kinase_AS"/>
</dbReference>
<evidence type="ECO:0000256" key="5">
    <source>
        <dbReference type="ARBA" id="ARBA00022777"/>
    </source>
</evidence>
<protein>
    <recommendedName>
        <fullName evidence="1">non-specific serine/threonine protein kinase</fullName>
        <ecNumber evidence="1">2.7.11.1</ecNumber>
    </recommendedName>
</protein>
<evidence type="ECO:0000256" key="9">
    <source>
        <dbReference type="PROSITE-ProRule" id="PRU10141"/>
    </source>
</evidence>
<dbReference type="SUPFAM" id="SSF56112">
    <property type="entry name" value="Protein kinase-like (PK-like)"/>
    <property type="match status" value="1"/>
</dbReference>
<feature type="domain" description="Protein kinase" evidence="11">
    <location>
        <begin position="13"/>
        <end position="280"/>
    </location>
</feature>
<dbReference type="SMART" id="SM00220">
    <property type="entry name" value="S_TKc"/>
    <property type="match status" value="1"/>
</dbReference>
<evidence type="ECO:0000256" key="3">
    <source>
        <dbReference type="ARBA" id="ARBA00022679"/>
    </source>
</evidence>
<dbReference type="Gene3D" id="1.10.510.10">
    <property type="entry name" value="Transferase(Phosphotransferase) domain 1"/>
    <property type="match status" value="1"/>
</dbReference>
<dbReference type="PROSITE" id="PS50011">
    <property type="entry name" value="PROTEIN_KINASE_DOM"/>
    <property type="match status" value="1"/>
</dbReference>
<comment type="similarity">
    <text evidence="10">Belongs to the protein kinase superfamily.</text>
</comment>
<dbReference type="InterPro" id="IPR011009">
    <property type="entry name" value="Kinase-like_dom_sf"/>
</dbReference>
<evidence type="ECO:0000256" key="2">
    <source>
        <dbReference type="ARBA" id="ARBA00022527"/>
    </source>
</evidence>
<dbReference type="GO" id="GO:0004674">
    <property type="term" value="F:protein serine/threonine kinase activity"/>
    <property type="evidence" value="ECO:0007669"/>
    <property type="project" value="UniProtKB-KW"/>
</dbReference>
<dbReference type="EMBL" id="KL198023">
    <property type="protein sequence ID" value="KDQ17483.1"/>
    <property type="molecule type" value="Genomic_DNA"/>
</dbReference>
<evidence type="ECO:0000256" key="8">
    <source>
        <dbReference type="ARBA" id="ARBA00048679"/>
    </source>
</evidence>
<evidence type="ECO:0000256" key="7">
    <source>
        <dbReference type="ARBA" id="ARBA00047899"/>
    </source>
</evidence>
<keyword evidence="5" id="KW-0418">Kinase</keyword>
<sequence>MTSQLKFPVIRGFEMQEVIGDGGFAKVYRAVNRSIRGVAACKLVLLTPETPKSQRKDLNKEVKVHSQLKHTNVLNFIDSKTVEPGSASPYVPGVYMLLEMAGGGDLFDKIAPDVGVDEEMAQYYMKQLVSGLEFIHEQGVCHRDLKPENILLDSNGNLKISDFGLCSVFKHKGQERMLNERCGSLPYVAPELNTSRPYKAEPVDVWGVGVIFFTFLVGSTPWDEPTVSSPEYNAYLSGEIYDIDPWSRIKGDALDLLVNILNPDPVDRFTIPEILEHPWFIRPSQLTNTGPIELAQRLSQSLRQSGDLGVADPDLSGSSMDTDMDGDTVMMDGANGTQFTQTLLLFSQTQNGTRYTPHLTRFYASCGPRNLFKFIVRALTEMGIRCRASEEDARNNRARVTGIDDRKEVFKGWVEVEAFEWPGGEGSFCVMRRDKGNPISWRKMWKATILAPAVEPHVLKRRR</sequence>
<evidence type="ECO:0000313" key="12">
    <source>
        <dbReference type="EMBL" id="KDQ17483.1"/>
    </source>
</evidence>
<dbReference type="PANTHER" id="PTHR43895:SF32">
    <property type="entry name" value="SERINE_THREONINE-PROTEIN KINASE CHK1"/>
    <property type="match status" value="1"/>
</dbReference>
<name>A0A067MP03_BOTB1</name>
<keyword evidence="3" id="KW-0808">Transferase</keyword>
<dbReference type="PROSITE" id="PS00108">
    <property type="entry name" value="PROTEIN_KINASE_ST"/>
    <property type="match status" value="1"/>
</dbReference>
<dbReference type="Pfam" id="PF00069">
    <property type="entry name" value="Pkinase"/>
    <property type="match status" value="1"/>
</dbReference>
<dbReference type="PROSITE" id="PS00107">
    <property type="entry name" value="PROTEIN_KINASE_ATP"/>
    <property type="match status" value="1"/>
</dbReference>
<feature type="binding site" evidence="9">
    <location>
        <position position="42"/>
    </location>
    <ligand>
        <name>ATP</name>
        <dbReference type="ChEBI" id="CHEBI:30616"/>
    </ligand>
</feature>